<dbReference type="GO" id="GO:0070967">
    <property type="term" value="F:coenzyme F420 binding"/>
    <property type="evidence" value="ECO:0007669"/>
    <property type="project" value="TreeGrafter"/>
</dbReference>
<dbReference type="PANTHER" id="PTHR35176:SF6">
    <property type="entry name" value="HEME OXYGENASE HI_0854-RELATED"/>
    <property type="match status" value="1"/>
</dbReference>
<dbReference type="RefSeq" id="WP_220197639.1">
    <property type="nucleotide sequence ID" value="NZ_BNJF01000004.1"/>
</dbReference>
<evidence type="ECO:0000313" key="4">
    <source>
        <dbReference type="Proteomes" id="UP000612362"/>
    </source>
</evidence>
<accession>A0A8J3MUP0</accession>
<evidence type="ECO:0000313" key="3">
    <source>
        <dbReference type="EMBL" id="GHO48430.1"/>
    </source>
</evidence>
<dbReference type="GO" id="GO:0005829">
    <property type="term" value="C:cytosol"/>
    <property type="evidence" value="ECO:0007669"/>
    <property type="project" value="TreeGrafter"/>
</dbReference>
<dbReference type="InterPro" id="IPR012349">
    <property type="entry name" value="Split_barrel_FMN-bd"/>
</dbReference>
<organism evidence="3 4">
    <name type="scientific">Ktedonospora formicarum</name>
    <dbReference type="NCBI Taxonomy" id="2778364"/>
    <lineage>
        <taxon>Bacteria</taxon>
        <taxon>Bacillati</taxon>
        <taxon>Chloroflexota</taxon>
        <taxon>Ktedonobacteria</taxon>
        <taxon>Ktedonobacterales</taxon>
        <taxon>Ktedonobacteraceae</taxon>
        <taxon>Ktedonospora</taxon>
    </lineage>
</organism>
<dbReference type="Proteomes" id="UP000612362">
    <property type="component" value="Unassembled WGS sequence"/>
</dbReference>
<name>A0A8J3MUP0_9CHLR</name>
<sequence>MKLSDEVRKALSSGHPAHLVTINKDGSPQVTMVWVGLDGDDIVCGHLKFYQKLQNIQRDPRVTLSVETGGQTGALDNYLIINGRARITEGGAPELLNKLAQTYIQEGAEYVSEGGPEGYITHITPERISGVGPWGQGN</sequence>
<proteinExistence type="predicted"/>
<dbReference type="InterPro" id="IPR011576">
    <property type="entry name" value="Pyridox_Oxase_N"/>
</dbReference>
<dbReference type="NCBIfam" id="TIGR03618">
    <property type="entry name" value="Rv1155_F420"/>
    <property type="match status" value="1"/>
</dbReference>
<dbReference type="EMBL" id="BNJF01000004">
    <property type="protein sequence ID" value="GHO48430.1"/>
    <property type="molecule type" value="Genomic_DNA"/>
</dbReference>
<dbReference type="AlphaFoldDB" id="A0A8J3MUP0"/>
<gene>
    <name evidence="3" type="ORF">KSX_65930</name>
</gene>
<dbReference type="Gene3D" id="2.30.110.10">
    <property type="entry name" value="Electron Transport, Fmn-binding Protein, Chain A"/>
    <property type="match status" value="1"/>
</dbReference>
<protein>
    <submittedName>
        <fullName evidence="3">PPOX class F420-dependent enzyme</fullName>
    </submittedName>
</protein>
<evidence type="ECO:0000256" key="1">
    <source>
        <dbReference type="ARBA" id="ARBA00023002"/>
    </source>
</evidence>
<dbReference type="SUPFAM" id="SSF50475">
    <property type="entry name" value="FMN-binding split barrel"/>
    <property type="match status" value="1"/>
</dbReference>
<dbReference type="PANTHER" id="PTHR35176">
    <property type="entry name" value="HEME OXYGENASE HI_0854-RELATED"/>
    <property type="match status" value="1"/>
</dbReference>
<comment type="caution">
    <text evidence="3">The sequence shown here is derived from an EMBL/GenBank/DDBJ whole genome shotgun (WGS) entry which is preliminary data.</text>
</comment>
<keyword evidence="4" id="KW-1185">Reference proteome</keyword>
<dbReference type="GO" id="GO:0016627">
    <property type="term" value="F:oxidoreductase activity, acting on the CH-CH group of donors"/>
    <property type="evidence" value="ECO:0007669"/>
    <property type="project" value="TreeGrafter"/>
</dbReference>
<reference evidence="3" key="1">
    <citation type="submission" date="2020-10" db="EMBL/GenBank/DDBJ databases">
        <title>Taxonomic study of unclassified bacteria belonging to the class Ktedonobacteria.</title>
        <authorList>
            <person name="Yabe S."/>
            <person name="Wang C.M."/>
            <person name="Zheng Y."/>
            <person name="Sakai Y."/>
            <person name="Cavaletti L."/>
            <person name="Monciardini P."/>
            <person name="Donadio S."/>
        </authorList>
    </citation>
    <scope>NUCLEOTIDE SEQUENCE</scope>
    <source>
        <strain evidence="3">SOSP1-1</strain>
    </source>
</reference>
<dbReference type="InterPro" id="IPR019920">
    <property type="entry name" value="F420-binding_dom_put"/>
</dbReference>
<keyword evidence="1" id="KW-0560">Oxidoreductase</keyword>
<dbReference type="Pfam" id="PF01243">
    <property type="entry name" value="PNPOx_N"/>
    <property type="match status" value="1"/>
</dbReference>
<dbReference type="InterPro" id="IPR052019">
    <property type="entry name" value="F420H2_bilvrd_red/Heme_oxyg"/>
</dbReference>
<feature type="domain" description="Pyridoxamine 5'-phosphate oxidase N-terminal" evidence="2">
    <location>
        <begin position="4"/>
        <end position="130"/>
    </location>
</feature>
<evidence type="ECO:0000259" key="2">
    <source>
        <dbReference type="Pfam" id="PF01243"/>
    </source>
</evidence>